<proteinExistence type="predicted"/>
<dbReference type="PATRIC" id="fig|1184387.3.peg.661"/>
<evidence type="ECO:0000313" key="2">
    <source>
        <dbReference type="Proteomes" id="UP000054092"/>
    </source>
</evidence>
<protein>
    <submittedName>
        <fullName evidence="1">Uncharacterized protein</fullName>
    </submittedName>
</protein>
<sequence>KRLLIKRGIVDSEEASLVFGKGYASQRNIVLYTALKNHIDCLLYLDDDEYPVAVMNNMGSVSWIGQHVLKTHLNYIDRADITYGYHCGYISPIPFIEFSPALPEDTFRLFIEAISNDIVKWETLRRLIVAGGVSYADPDILNSGEVFEVEEVNHAKFISGSNLCLNLKDPSRLFPFYNPPGARGEDTFLSTCLSDRKVLKVPRYAFHNAFSTYNHILMGVLPTSLSPIRADSREIVRRFYRSCIGWIRYKPLLLYITDRDNYSEKIEEMKIDLRETLPSISSYFGTDSFYNISRELNKYHKSVEKHYEQFERAKGIWSKISGYLREAY</sequence>
<reference evidence="2" key="1">
    <citation type="journal article" date="2015" name="MBio">
        <title>Genome-Resolved Metagenomic Analysis Reveals Roles for Candidate Phyla and Other Microbial Community Members in Biogeochemical Transformations in Oil Reservoirs.</title>
        <authorList>
            <person name="Hu P."/>
            <person name="Tom L."/>
            <person name="Singh A."/>
            <person name="Thomas B.C."/>
            <person name="Baker B.J."/>
            <person name="Piceno Y.M."/>
            <person name="Andersen G.L."/>
            <person name="Banfield J.F."/>
        </authorList>
    </citation>
    <scope>NUCLEOTIDE SEQUENCE [LARGE SCALE GENOMIC DNA]</scope>
</reference>
<accession>A0A101HRM4</accession>
<dbReference type="EMBL" id="LGGP01000037">
    <property type="protein sequence ID" value="KUK81758.1"/>
    <property type="molecule type" value="Genomic_DNA"/>
</dbReference>
<evidence type="ECO:0000313" key="1">
    <source>
        <dbReference type="EMBL" id="KUK81758.1"/>
    </source>
</evidence>
<comment type="caution">
    <text evidence="1">The sequence shown here is derived from an EMBL/GenBank/DDBJ whole genome shotgun (WGS) entry which is preliminary data.</text>
</comment>
<dbReference type="AlphaFoldDB" id="A0A101HRM4"/>
<feature type="non-terminal residue" evidence="1">
    <location>
        <position position="1"/>
    </location>
</feature>
<dbReference type="Proteomes" id="UP000054092">
    <property type="component" value="Unassembled WGS sequence"/>
</dbReference>
<organism evidence="1 2">
    <name type="scientific">Mesotoga prima</name>
    <dbReference type="NCBI Taxonomy" id="1184387"/>
    <lineage>
        <taxon>Bacteria</taxon>
        <taxon>Thermotogati</taxon>
        <taxon>Thermotogota</taxon>
        <taxon>Thermotogae</taxon>
        <taxon>Kosmotogales</taxon>
        <taxon>Kosmotogaceae</taxon>
        <taxon>Mesotoga</taxon>
    </lineage>
</organism>
<gene>
    <name evidence="1" type="ORF">XD94_0338</name>
</gene>
<name>A0A101HRM4_9BACT</name>